<evidence type="ECO:0000256" key="8">
    <source>
        <dbReference type="ARBA" id="ARBA00023014"/>
    </source>
</evidence>
<proteinExistence type="inferred from homology"/>
<comment type="cofactor">
    <cofactor evidence="1">
        <name>[4Fe-4S] cluster</name>
        <dbReference type="ChEBI" id="CHEBI:49883"/>
    </cofactor>
</comment>
<dbReference type="Pfam" id="PF13307">
    <property type="entry name" value="Helicase_C_2"/>
    <property type="match status" value="1"/>
</dbReference>
<evidence type="ECO:0000313" key="19">
    <source>
        <dbReference type="Proteomes" id="UP000272560"/>
    </source>
</evidence>
<evidence type="ECO:0000256" key="2">
    <source>
        <dbReference type="ARBA" id="ARBA00022723"/>
    </source>
</evidence>
<dbReference type="GO" id="GO:0003677">
    <property type="term" value="F:DNA binding"/>
    <property type="evidence" value="ECO:0007669"/>
    <property type="project" value="UniProtKB-KW"/>
</dbReference>
<dbReference type="FunFam" id="3.40.50.300:FF:000437">
    <property type="entry name" value="ATP-dependent DNA helicase DinG"/>
    <property type="match status" value="1"/>
</dbReference>
<feature type="domain" description="Helicase ATP-binding" evidence="17">
    <location>
        <begin position="31"/>
        <end position="324"/>
    </location>
</feature>
<protein>
    <recommendedName>
        <fullName evidence="14">ATP-dependent helicase DinG</fullName>
        <ecNumber evidence="12">5.6.2.3</ecNumber>
    </recommendedName>
    <alternativeName>
        <fullName evidence="15">DNA 5'-3' helicase DinG</fullName>
    </alternativeName>
</protein>
<dbReference type="GO" id="GO:0051536">
    <property type="term" value="F:iron-sulfur cluster binding"/>
    <property type="evidence" value="ECO:0007669"/>
    <property type="project" value="UniProtKB-KW"/>
</dbReference>
<feature type="region of interest" description="Disordered" evidence="16">
    <location>
        <begin position="1"/>
        <end position="23"/>
    </location>
</feature>
<comment type="similarity">
    <text evidence="11">Belongs to the helicase family. DinG subfamily.</text>
</comment>
<dbReference type="GO" id="GO:0006139">
    <property type="term" value="P:nucleobase-containing compound metabolic process"/>
    <property type="evidence" value="ECO:0007669"/>
    <property type="project" value="InterPro"/>
</dbReference>
<sequence length="693" mass="72276">MSDSTRSGAAVAAPDAGRPSPESRQALELLDAAVSAMGGEMRSGQHEMVRQVSEAIHSGDHLLVQAGTGTGKSLAYLVPLIAHAMDSDRPSIVSTATLALQAQIIGRDLPRLLDAVQPALARPVDIALLKGRSNYVCLHKTGGGFPEEDAPDALFSLGEDAVPHPSPAVGGGAPASALGREVVRLREWAEGTTTGDRDDLLPGVSDRAWRQVSVSSMECLGAARCPVAQACFSEKARSAAADADIIITNHAMLAISAFEGLAVLPEYDVVVIDEAHELHDRVTGAVSGQLSPSMVGVAATGLRRHASISTTALDTAATAFESAAELVTSGLLPGGLPDDLEQALVQVRDASRAALSDTKTDGKSDADADGGRQMARSRVTLVFELAERILAASDLKEVVWASRPSSFTPGSGYSQPDESAPATLNVAPLSVAGRLREGLFEGHTVILTSATLAIGSEFGPVAGSLGLNGPGAPAWTGIDVGSPFDYPRQGVLYVAKDLPKPDRGTSDAQLEELLTLLKASRGGALGLFSSKRAAEEAAEALRPKVDFEILCQGESSLNALVTQFSDEPDTCLFGTMSLWQGVDVPGQSCRLVVIDRIPFPRPDDPLMTARTRDVARNGGNGFMSISATHAAVRLAQGAGRLIRATGDRGVVAVLDSRLATARYGGFLRAALPPFWATTDRATVTGILERLSGR</sequence>
<keyword evidence="7" id="KW-0408">Iron</keyword>
<organism evidence="18 19">
    <name type="scientific">Arthrobacter cheniae</name>
    <dbReference type="NCBI Taxonomy" id="1258888"/>
    <lineage>
        <taxon>Bacteria</taxon>
        <taxon>Bacillati</taxon>
        <taxon>Actinomycetota</taxon>
        <taxon>Actinomycetes</taxon>
        <taxon>Micrococcales</taxon>
        <taxon>Micrococcaceae</taxon>
        <taxon>Arthrobacter</taxon>
    </lineage>
</organism>
<evidence type="ECO:0000259" key="17">
    <source>
        <dbReference type="PROSITE" id="PS51193"/>
    </source>
</evidence>
<dbReference type="EC" id="5.6.2.3" evidence="12"/>
<dbReference type="InterPro" id="IPR045028">
    <property type="entry name" value="DinG/Rad3-like"/>
</dbReference>
<dbReference type="RefSeq" id="WP_120148097.1">
    <property type="nucleotide sequence ID" value="NZ_QZVT01000003.1"/>
</dbReference>
<evidence type="ECO:0000256" key="5">
    <source>
        <dbReference type="ARBA" id="ARBA00022806"/>
    </source>
</evidence>
<dbReference type="InterPro" id="IPR027417">
    <property type="entry name" value="P-loop_NTPase"/>
</dbReference>
<reference evidence="18 19" key="1">
    <citation type="submission" date="2018-09" db="EMBL/GenBank/DDBJ databases">
        <title>Novel species of Arthrobacter.</title>
        <authorList>
            <person name="Liu Q."/>
            <person name="Xin Y.-H."/>
        </authorList>
    </citation>
    <scope>NUCLEOTIDE SEQUENCE [LARGE SCALE GENOMIC DNA]</scope>
    <source>
        <strain evidence="18 19">Hz2</strain>
    </source>
</reference>
<evidence type="ECO:0000256" key="14">
    <source>
        <dbReference type="ARBA" id="ARBA00073590"/>
    </source>
</evidence>
<keyword evidence="8" id="KW-0411">Iron-sulfur</keyword>
<accession>A0A3A5MF98</accession>
<keyword evidence="5 18" id="KW-0347">Helicase</keyword>
<dbReference type="SUPFAM" id="SSF52540">
    <property type="entry name" value="P-loop containing nucleoside triphosphate hydrolases"/>
    <property type="match status" value="1"/>
</dbReference>
<dbReference type="InterPro" id="IPR014001">
    <property type="entry name" value="Helicase_ATP-bd"/>
</dbReference>
<dbReference type="Proteomes" id="UP000272560">
    <property type="component" value="Unassembled WGS sequence"/>
</dbReference>
<dbReference type="OrthoDB" id="9805194at2"/>
<keyword evidence="3" id="KW-0547">Nucleotide-binding</keyword>
<dbReference type="GO" id="GO:0005524">
    <property type="term" value="F:ATP binding"/>
    <property type="evidence" value="ECO:0007669"/>
    <property type="project" value="UniProtKB-KW"/>
</dbReference>
<comment type="caution">
    <text evidence="18">The sequence shown here is derived from an EMBL/GenBank/DDBJ whole genome shotgun (WGS) entry which is preliminary data.</text>
</comment>
<evidence type="ECO:0000256" key="10">
    <source>
        <dbReference type="ARBA" id="ARBA00023235"/>
    </source>
</evidence>
<dbReference type="GO" id="GO:0016818">
    <property type="term" value="F:hydrolase activity, acting on acid anhydrides, in phosphorus-containing anhydrides"/>
    <property type="evidence" value="ECO:0007669"/>
    <property type="project" value="InterPro"/>
</dbReference>
<keyword evidence="9" id="KW-0238">DNA-binding</keyword>
<evidence type="ECO:0000256" key="16">
    <source>
        <dbReference type="SAM" id="MobiDB-lite"/>
    </source>
</evidence>
<keyword evidence="19" id="KW-1185">Reference proteome</keyword>
<dbReference type="AlphaFoldDB" id="A0A3A5MF98"/>
<evidence type="ECO:0000256" key="3">
    <source>
        <dbReference type="ARBA" id="ARBA00022741"/>
    </source>
</evidence>
<keyword evidence="4" id="KW-0378">Hydrolase</keyword>
<comment type="catalytic activity">
    <reaction evidence="13">
        <text>ATP + H2O = ADP + phosphate + H(+)</text>
        <dbReference type="Rhea" id="RHEA:13065"/>
        <dbReference type="ChEBI" id="CHEBI:15377"/>
        <dbReference type="ChEBI" id="CHEBI:15378"/>
        <dbReference type="ChEBI" id="CHEBI:30616"/>
        <dbReference type="ChEBI" id="CHEBI:43474"/>
        <dbReference type="ChEBI" id="CHEBI:456216"/>
        <dbReference type="EC" id="5.6.2.3"/>
    </reaction>
</comment>
<evidence type="ECO:0000256" key="13">
    <source>
        <dbReference type="ARBA" id="ARBA00048954"/>
    </source>
</evidence>
<evidence type="ECO:0000256" key="6">
    <source>
        <dbReference type="ARBA" id="ARBA00022840"/>
    </source>
</evidence>
<dbReference type="SMART" id="SM00491">
    <property type="entry name" value="HELICc2"/>
    <property type="match status" value="1"/>
</dbReference>
<name>A0A3A5MF98_9MICC</name>
<dbReference type="Gene3D" id="3.40.50.300">
    <property type="entry name" value="P-loop containing nucleotide triphosphate hydrolases"/>
    <property type="match status" value="2"/>
</dbReference>
<evidence type="ECO:0000256" key="12">
    <source>
        <dbReference type="ARBA" id="ARBA00044969"/>
    </source>
</evidence>
<keyword evidence="10" id="KW-0413">Isomerase</keyword>
<dbReference type="Pfam" id="PF06733">
    <property type="entry name" value="DEAD_2"/>
    <property type="match status" value="1"/>
</dbReference>
<dbReference type="InterPro" id="IPR006555">
    <property type="entry name" value="ATP-dep_Helicase_C"/>
</dbReference>
<dbReference type="InterPro" id="IPR010614">
    <property type="entry name" value="RAD3-like_helicase_DEAD"/>
</dbReference>
<evidence type="ECO:0000256" key="7">
    <source>
        <dbReference type="ARBA" id="ARBA00023004"/>
    </source>
</evidence>
<evidence type="ECO:0000256" key="4">
    <source>
        <dbReference type="ARBA" id="ARBA00022801"/>
    </source>
</evidence>
<gene>
    <name evidence="18" type="ORF">D6T63_05890</name>
</gene>
<dbReference type="InterPro" id="IPR011545">
    <property type="entry name" value="DEAD/DEAH_box_helicase_dom"/>
</dbReference>
<dbReference type="GO" id="GO:0043139">
    <property type="term" value="F:5'-3' DNA helicase activity"/>
    <property type="evidence" value="ECO:0007669"/>
    <property type="project" value="UniProtKB-EC"/>
</dbReference>
<evidence type="ECO:0000313" key="18">
    <source>
        <dbReference type="EMBL" id="RJT80750.1"/>
    </source>
</evidence>
<evidence type="ECO:0000256" key="9">
    <source>
        <dbReference type="ARBA" id="ARBA00023125"/>
    </source>
</evidence>
<dbReference type="SMART" id="SM00487">
    <property type="entry name" value="DEXDc"/>
    <property type="match status" value="1"/>
</dbReference>
<dbReference type="Pfam" id="PF00270">
    <property type="entry name" value="DEAD"/>
    <property type="match status" value="1"/>
</dbReference>
<evidence type="ECO:0000256" key="15">
    <source>
        <dbReference type="ARBA" id="ARBA00079061"/>
    </source>
</evidence>
<dbReference type="PANTHER" id="PTHR11472">
    <property type="entry name" value="DNA REPAIR DEAD HELICASE RAD3/XP-D SUBFAMILY MEMBER"/>
    <property type="match status" value="1"/>
</dbReference>
<dbReference type="EMBL" id="QZVT01000003">
    <property type="protein sequence ID" value="RJT80750.1"/>
    <property type="molecule type" value="Genomic_DNA"/>
</dbReference>
<evidence type="ECO:0000256" key="11">
    <source>
        <dbReference type="ARBA" id="ARBA00038058"/>
    </source>
</evidence>
<keyword evidence="2" id="KW-0479">Metal-binding</keyword>
<dbReference type="PROSITE" id="PS51193">
    <property type="entry name" value="HELICASE_ATP_BIND_2"/>
    <property type="match status" value="1"/>
</dbReference>
<dbReference type="InterPro" id="IPR014013">
    <property type="entry name" value="Helic_SF1/SF2_ATP-bd_DinG/Rad3"/>
</dbReference>
<dbReference type="GO" id="GO:0046872">
    <property type="term" value="F:metal ion binding"/>
    <property type="evidence" value="ECO:0007669"/>
    <property type="project" value="UniProtKB-KW"/>
</dbReference>
<evidence type="ECO:0000256" key="1">
    <source>
        <dbReference type="ARBA" id="ARBA00001966"/>
    </source>
</evidence>
<dbReference type="PANTHER" id="PTHR11472:SF34">
    <property type="entry name" value="REGULATOR OF TELOMERE ELONGATION HELICASE 1"/>
    <property type="match status" value="1"/>
</dbReference>
<keyword evidence="6" id="KW-0067">ATP-binding</keyword>